<keyword evidence="4" id="KW-1185">Reference proteome</keyword>
<dbReference type="AlphaFoldDB" id="A0A235BBA9"/>
<name>A0A235BBA9_9BACL</name>
<dbReference type="PANTHER" id="PTHR30173">
    <property type="entry name" value="SIGMA 19 FACTOR"/>
    <property type="match status" value="1"/>
</dbReference>
<dbReference type="PANTHER" id="PTHR30173:SF36">
    <property type="entry name" value="ECF RNA POLYMERASE SIGMA FACTOR SIGJ"/>
    <property type="match status" value="1"/>
</dbReference>
<evidence type="ECO:0000313" key="4">
    <source>
        <dbReference type="Proteomes" id="UP000215459"/>
    </source>
</evidence>
<evidence type="ECO:0000313" key="3">
    <source>
        <dbReference type="EMBL" id="OYD09598.1"/>
    </source>
</evidence>
<dbReference type="InterPro" id="IPR013325">
    <property type="entry name" value="RNA_pol_sigma_r2"/>
</dbReference>
<dbReference type="RefSeq" id="WP_094262698.1">
    <property type="nucleotide sequence ID" value="NZ_NOWF01000001.1"/>
</dbReference>
<dbReference type="Gene3D" id="1.10.1740.10">
    <property type="match status" value="1"/>
</dbReference>
<proteinExistence type="predicted"/>
<dbReference type="InterPro" id="IPR007627">
    <property type="entry name" value="RNA_pol_sigma70_r2"/>
</dbReference>
<accession>A0A235BBA9</accession>
<protein>
    <recommendedName>
        <fullName evidence="2">RNA polymerase sigma-70 region 2 domain-containing protein</fullName>
    </recommendedName>
</protein>
<dbReference type="GO" id="GO:0006352">
    <property type="term" value="P:DNA-templated transcription initiation"/>
    <property type="evidence" value="ECO:0007669"/>
    <property type="project" value="InterPro"/>
</dbReference>
<organism evidence="3 4">
    <name type="scientific">Paludifilum halophilum</name>
    <dbReference type="NCBI Taxonomy" id="1642702"/>
    <lineage>
        <taxon>Bacteria</taxon>
        <taxon>Bacillati</taxon>
        <taxon>Bacillota</taxon>
        <taxon>Bacilli</taxon>
        <taxon>Bacillales</taxon>
        <taxon>Thermoactinomycetaceae</taxon>
        <taxon>Paludifilum</taxon>
    </lineage>
</organism>
<reference evidence="3 4" key="1">
    <citation type="submission" date="2017-07" db="EMBL/GenBank/DDBJ databases">
        <title>The genome sequence of Paludifilum halophilum highlights mechanisms for microbial adaptation to high salt environemnts.</title>
        <authorList>
            <person name="Belbahri L."/>
        </authorList>
    </citation>
    <scope>NUCLEOTIDE SEQUENCE [LARGE SCALE GENOMIC DNA]</scope>
    <source>
        <strain evidence="3 4">DSM 102817</strain>
    </source>
</reference>
<comment type="caution">
    <text evidence="3">The sequence shown here is derived from an EMBL/GenBank/DDBJ whole genome shotgun (WGS) entry which is preliminary data.</text>
</comment>
<dbReference type="SUPFAM" id="SSF88946">
    <property type="entry name" value="Sigma2 domain of RNA polymerase sigma factors"/>
    <property type="match status" value="1"/>
</dbReference>
<dbReference type="OrthoDB" id="3211555at2"/>
<dbReference type="InterPro" id="IPR052704">
    <property type="entry name" value="ECF_Sigma-70_Domain"/>
</dbReference>
<dbReference type="EMBL" id="NOWF01000001">
    <property type="protein sequence ID" value="OYD09598.1"/>
    <property type="molecule type" value="Genomic_DNA"/>
</dbReference>
<evidence type="ECO:0000256" key="1">
    <source>
        <dbReference type="SAM" id="MobiDB-lite"/>
    </source>
</evidence>
<dbReference type="Pfam" id="PF04542">
    <property type="entry name" value="Sigma70_r2"/>
    <property type="match status" value="1"/>
</dbReference>
<dbReference type="GO" id="GO:0016987">
    <property type="term" value="F:sigma factor activity"/>
    <property type="evidence" value="ECO:0007669"/>
    <property type="project" value="TreeGrafter"/>
</dbReference>
<evidence type="ECO:0000259" key="2">
    <source>
        <dbReference type="Pfam" id="PF04542"/>
    </source>
</evidence>
<feature type="region of interest" description="Disordered" evidence="1">
    <location>
        <begin position="77"/>
        <end position="96"/>
    </location>
</feature>
<dbReference type="Proteomes" id="UP000215459">
    <property type="component" value="Unassembled WGS sequence"/>
</dbReference>
<gene>
    <name evidence="3" type="ORF">CHM34_00890</name>
</gene>
<feature type="domain" description="RNA polymerase sigma-70 region 2" evidence="2">
    <location>
        <begin position="7"/>
        <end position="71"/>
    </location>
</feature>
<sequence>MSLDQVYTQYKSMLFGLAYRMLGIAADAEDIVQDVFAQFMQLDAGKIADQKAYLTKMTVNRCINLLHSAGRRRETYTGSWLPEPLPDLTPDGGSPDPAERREMIGYAYLVLMQQLTPLERSIYILKETLGFEYRDIAESTICFSSKWVRTRS</sequence>